<dbReference type="Gene3D" id="3.40.50.300">
    <property type="entry name" value="P-loop containing nucleotide triphosphate hydrolases"/>
    <property type="match status" value="1"/>
</dbReference>
<dbReference type="SUPFAM" id="SSF53098">
    <property type="entry name" value="Ribonuclease H-like"/>
    <property type="match status" value="1"/>
</dbReference>
<dbReference type="PANTHER" id="PTHR37984">
    <property type="entry name" value="PROTEIN CBG26694"/>
    <property type="match status" value="1"/>
</dbReference>
<dbReference type="SUPFAM" id="SSF56672">
    <property type="entry name" value="DNA/RNA polymerases"/>
    <property type="match status" value="1"/>
</dbReference>
<dbReference type="PANTHER" id="PTHR37984:SF5">
    <property type="entry name" value="PROTEIN NYNRIN-LIKE"/>
    <property type="match status" value="1"/>
</dbReference>
<protein>
    <submittedName>
        <fullName evidence="3">Reverse transcriptase domain and Integrase,catalytic core domain and Ribonuclease H-like domain-containing protein</fullName>
    </submittedName>
</protein>
<dbReference type="OrthoDB" id="775972at2759"/>
<dbReference type="GO" id="GO:0003964">
    <property type="term" value="F:RNA-directed DNA polymerase activity"/>
    <property type="evidence" value="ECO:0007669"/>
    <property type="project" value="UniProtKB-KW"/>
</dbReference>
<name>A0A090KZP8_STRRB</name>
<dbReference type="Gene3D" id="3.10.10.10">
    <property type="entry name" value="HIV Type 1 Reverse Transcriptase, subunit A, domain 1"/>
    <property type="match status" value="1"/>
</dbReference>
<keyword evidence="3" id="KW-0548">Nucleotidyltransferase</keyword>
<dbReference type="GO" id="GO:0015074">
    <property type="term" value="P:DNA integration"/>
    <property type="evidence" value="ECO:0007669"/>
    <property type="project" value="InterPro"/>
</dbReference>
<keyword evidence="1" id="KW-0511">Multifunctional enzyme</keyword>
<reference evidence="5" key="3">
    <citation type="submission" date="2020-12" db="UniProtKB">
        <authorList>
            <consortium name="WormBaseParasite"/>
        </authorList>
    </citation>
    <scope>IDENTIFICATION</scope>
</reference>
<dbReference type="Pfam" id="PF00078">
    <property type="entry name" value="RVT_1"/>
    <property type="match status" value="1"/>
</dbReference>
<dbReference type="AlphaFoldDB" id="A0A090KZP8"/>
<accession>A0A090KZP8</accession>
<dbReference type="InterPro" id="IPR000477">
    <property type="entry name" value="RT_dom"/>
</dbReference>
<dbReference type="InterPro" id="IPR043128">
    <property type="entry name" value="Rev_trsase/Diguanyl_cyclase"/>
</dbReference>
<dbReference type="InterPro" id="IPR043502">
    <property type="entry name" value="DNA/RNA_pol_sf"/>
</dbReference>
<keyword evidence="4" id="KW-1185">Reference proteome</keyword>
<dbReference type="GeneID" id="36373705"/>
<dbReference type="WBParaSite" id="SRAE_0000046300.1">
    <property type="protein sequence ID" value="SRAE_0000046300.1"/>
    <property type="gene ID" value="WBGene00256207"/>
</dbReference>
<dbReference type="RefSeq" id="XP_024500546.1">
    <property type="nucleotide sequence ID" value="XM_024646356.1"/>
</dbReference>
<gene>
    <name evidence="3 5 6" type="ORF">SRAE_0000046300</name>
</gene>
<keyword evidence="3" id="KW-0808">Transferase</keyword>
<dbReference type="InterPro" id="IPR012337">
    <property type="entry name" value="RNaseH-like_sf"/>
</dbReference>
<evidence type="ECO:0000313" key="5">
    <source>
        <dbReference type="WBParaSite" id="SRAE_0000046300.1"/>
    </source>
</evidence>
<dbReference type="GO" id="GO:0003676">
    <property type="term" value="F:nucleic acid binding"/>
    <property type="evidence" value="ECO:0007669"/>
    <property type="project" value="InterPro"/>
</dbReference>
<dbReference type="InterPro" id="IPR001584">
    <property type="entry name" value="Integrase_cat-core"/>
</dbReference>
<dbReference type="InterPro" id="IPR041577">
    <property type="entry name" value="RT_RNaseH_2"/>
</dbReference>
<dbReference type="WormBase" id="SRAE_0000046300">
    <property type="protein sequence ID" value="SRP09705"/>
    <property type="gene ID" value="WBGene00256207"/>
</dbReference>
<dbReference type="Proteomes" id="UP000035682">
    <property type="component" value="Unplaced"/>
</dbReference>
<evidence type="ECO:0000313" key="6">
    <source>
        <dbReference type="WormBase" id="SRAE_0000046300"/>
    </source>
</evidence>
<organism evidence="3">
    <name type="scientific">Strongyloides ratti</name>
    <name type="common">Parasitic roundworm</name>
    <dbReference type="NCBI Taxonomy" id="34506"/>
    <lineage>
        <taxon>Eukaryota</taxon>
        <taxon>Metazoa</taxon>
        <taxon>Ecdysozoa</taxon>
        <taxon>Nematoda</taxon>
        <taxon>Chromadorea</taxon>
        <taxon>Rhabditida</taxon>
        <taxon>Tylenchina</taxon>
        <taxon>Panagrolaimomorpha</taxon>
        <taxon>Strongyloidoidea</taxon>
        <taxon>Strongyloididae</taxon>
        <taxon>Strongyloides</taxon>
    </lineage>
</organism>
<keyword evidence="3" id="KW-0695">RNA-directed DNA polymerase</keyword>
<evidence type="ECO:0000256" key="1">
    <source>
        <dbReference type="ARBA" id="ARBA00023268"/>
    </source>
</evidence>
<dbReference type="InterPro" id="IPR027417">
    <property type="entry name" value="P-loop_NTPase"/>
</dbReference>
<dbReference type="EMBL" id="LN609407">
    <property type="protein sequence ID" value="CEF61337.1"/>
    <property type="molecule type" value="Genomic_DNA"/>
</dbReference>
<dbReference type="Gene3D" id="3.30.70.270">
    <property type="match status" value="1"/>
</dbReference>
<evidence type="ECO:0000313" key="4">
    <source>
        <dbReference type="Proteomes" id="UP000035682"/>
    </source>
</evidence>
<dbReference type="InterPro" id="IPR036397">
    <property type="entry name" value="RNaseH_sf"/>
</dbReference>
<sequence length="864" mass="99815">MDDRKKLKELLIATHPMVFGENKEPCTIEIPKFQFILNLIAVPKLSTVEKKGIRVCLDARPINEITCRFKYLISAIDGILQRHKSHKWYTVIDCAQYFLQLKIQDDDMLYLSFKDMKKSVMMFQRLPFETKNASFYAQRVTDFLIENKSASGYIDDLLISTDSSLEEHAIEVGKLLSNMENMRVKANHDKFKFALKKVLVLGHHLDAVGSRPKKDAIKAWREKLDESFQKAKNAVCKAMKTYRIDDSKPLILFTDASQEKVTAALVQQMNNEVDSYVSIVFFSKILSKRVKPLSAVVIETKAIQQEILHFSKTIAGNEVIIYSDHKLLTTCKKPSQNLEIEMLMEEIARRGMRILYRKGTKNELVDALSRTTYKSLQMPTEDRIIQTTKLWKTLHDKENMDNISTETTAGNLVGVDLKTCCVFLHHGLPTNISTYFQDIGRLNRSGGLSFSILYSTSSAVASLKSILTVENFNTTCRRSASVSTFSEFSESGNITSSAKSKYNRCKLGYSKITRKSTNMAKEVVVSKMIKEITKEVLKVFQKYYDQLGHPSYERSFIMINKELISRKEMRKIYRKYLEECEICAKLKKKRKNKEKNLSRHKKLSLEAMNELQMDLLGLVKGSMNDYQHVLELIDRATRYLFLINLRTKSTEEIYRKLTERVFGVFGISRIFTSDRAKSFESLLYKGTLINFGCSHHHESQALIKRTFRTIERSFKAMALQMNESLWDNLTTMVCLNNNISYHTVLKKKPAKLFLVYIPRLPFAAKGKELKKYNYSLERQNEIDKARRVSYEILKALQETPADREEGLKVGMTVKMKEAARNQIKFEPSQAYVITEKKSLYVYLKVEGAKRRPIKRHVKNLIIID</sequence>
<dbReference type="InterPro" id="IPR050951">
    <property type="entry name" value="Retrovirus_Pol_polyprotein"/>
</dbReference>
<dbReference type="GO" id="GO:0042575">
    <property type="term" value="C:DNA polymerase complex"/>
    <property type="evidence" value="ECO:0007669"/>
    <property type="project" value="UniProtKB-ARBA"/>
</dbReference>
<dbReference type="Pfam" id="PF17919">
    <property type="entry name" value="RT_RNaseH_2"/>
    <property type="match status" value="1"/>
</dbReference>
<proteinExistence type="predicted"/>
<evidence type="ECO:0000259" key="2">
    <source>
        <dbReference type="PROSITE" id="PS50994"/>
    </source>
</evidence>
<reference evidence="3" key="2">
    <citation type="submission" date="2014-09" db="EMBL/GenBank/DDBJ databases">
        <authorList>
            <person name="Aslett A.Martin."/>
        </authorList>
    </citation>
    <scope>NUCLEOTIDE SEQUENCE</scope>
    <source>
        <strain evidence="3">ED321 Heterogonic</strain>
    </source>
</reference>
<dbReference type="CTD" id="36373705"/>
<reference evidence="4" key="1">
    <citation type="submission" date="2014-09" db="EMBL/GenBank/DDBJ databases">
        <authorList>
            <person name="Martin A.A."/>
        </authorList>
    </citation>
    <scope>NUCLEOTIDE SEQUENCE</scope>
    <source>
        <strain evidence="4">ED321</strain>
    </source>
</reference>
<evidence type="ECO:0000313" key="3">
    <source>
        <dbReference type="EMBL" id="CEF61337.1"/>
    </source>
</evidence>
<dbReference type="PROSITE" id="PS50994">
    <property type="entry name" value="INTEGRASE"/>
    <property type="match status" value="1"/>
</dbReference>
<dbReference type="Gene3D" id="3.30.420.10">
    <property type="entry name" value="Ribonuclease H-like superfamily/Ribonuclease H"/>
    <property type="match status" value="1"/>
</dbReference>
<feature type="domain" description="Integrase catalytic" evidence="2">
    <location>
        <begin position="603"/>
        <end position="757"/>
    </location>
</feature>